<dbReference type="Proteomes" id="UP001430193">
    <property type="component" value="Unassembled WGS sequence"/>
</dbReference>
<feature type="transmembrane region" description="Helical" evidence="1">
    <location>
        <begin position="35"/>
        <end position="55"/>
    </location>
</feature>
<evidence type="ECO:0000313" key="3">
    <source>
        <dbReference type="Proteomes" id="UP001430193"/>
    </source>
</evidence>
<dbReference type="RefSeq" id="WP_204633033.1">
    <property type="nucleotide sequence ID" value="NZ_BSOC01000001.1"/>
</dbReference>
<evidence type="ECO:0000313" key="2">
    <source>
        <dbReference type="EMBL" id="MBM7131466.1"/>
    </source>
</evidence>
<proteinExistence type="predicted"/>
<name>A0ABS2KJY4_9GAMM</name>
<keyword evidence="1" id="KW-1133">Transmembrane helix</keyword>
<keyword evidence="3" id="KW-1185">Reference proteome</keyword>
<organism evidence="2 3">
    <name type="scientific">Dyella mobilis</name>
    <dbReference type="NCBI Taxonomy" id="1849582"/>
    <lineage>
        <taxon>Bacteria</taxon>
        <taxon>Pseudomonadati</taxon>
        <taxon>Pseudomonadota</taxon>
        <taxon>Gammaproteobacteria</taxon>
        <taxon>Lysobacterales</taxon>
        <taxon>Rhodanobacteraceae</taxon>
        <taxon>Dyella</taxon>
    </lineage>
</organism>
<gene>
    <name evidence="2" type="ORF">ISS99_18230</name>
</gene>
<reference evidence="2" key="1">
    <citation type="submission" date="2020-10" db="EMBL/GenBank/DDBJ databases">
        <title>Phylogeny of dyella-like bacteria.</title>
        <authorList>
            <person name="Fu J."/>
        </authorList>
    </citation>
    <scope>NUCLEOTIDE SEQUENCE</scope>
    <source>
        <strain evidence="2">DHON07</strain>
    </source>
</reference>
<dbReference type="EMBL" id="JADIKF010000040">
    <property type="protein sequence ID" value="MBM7131466.1"/>
    <property type="molecule type" value="Genomic_DNA"/>
</dbReference>
<evidence type="ECO:0000256" key="1">
    <source>
        <dbReference type="SAM" id="Phobius"/>
    </source>
</evidence>
<accession>A0ABS2KJY4</accession>
<keyword evidence="1" id="KW-0472">Membrane</keyword>
<sequence length="147" mass="15306">MISIAIVIRAVSTCGAARNSDSFTRMFLRSRSRSVFTMLCAFVALWLASGCITGVQARANAPAQGIELSVTLDAGSASAHSGWQPVSVEVPASHGVALVDDDADEEMALLSAAHVHLDYLPSRAPRGVSASPRPAPAAALLRPPRIA</sequence>
<keyword evidence="1" id="KW-0812">Transmembrane</keyword>
<protein>
    <submittedName>
        <fullName evidence="2">Uncharacterized protein</fullName>
    </submittedName>
</protein>
<comment type="caution">
    <text evidence="2">The sequence shown here is derived from an EMBL/GenBank/DDBJ whole genome shotgun (WGS) entry which is preliminary data.</text>
</comment>